<dbReference type="PANTHER" id="PTHR22807">
    <property type="entry name" value="NOP2 YEAST -RELATED NOL1/NOP2/FMU SUN DOMAIN-CONTAINING"/>
    <property type="match status" value="1"/>
</dbReference>
<evidence type="ECO:0000259" key="6">
    <source>
        <dbReference type="PROSITE" id="PS51686"/>
    </source>
</evidence>
<accession>A0A6L5Z550</accession>
<dbReference type="AlphaFoldDB" id="A0A6L5Z550"/>
<protein>
    <submittedName>
        <fullName evidence="7">RsmB/NOP family class I SAM-dependent RNA methyltransferase</fullName>
    </submittedName>
</protein>
<evidence type="ECO:0000256" key="4">
    <source>
        <dbReference type="ARBA" id="ARBA00022884"/>
    </source>
</evidence>
<evidence type="ECO:0000256" key="3">
    <source>
        <dbReference type="ARBA" id="ARBA00022691"/>
    </source>
</evidence>
<dbReference type="PANTHER" id="PTHR22807:SF53">
    <property type="entry name" value="RIBOSOMAL RNA SMALL SUBUNIT METHYLTRANSFERASE B-RELATED"/>
    <property type="match status" value="1"/>
</dbReference>
<feature type="active site" description="Nucleophile" evidence="5">
    <location>
        <position position="348"/>
    </location>
</feature>
<dbReference type="InterPro" id="IPR054728">
    <property type="entry name" value="RsmB-like_ferredoxin"/>
</dbReference>
<feature type="binding site" evidence="5">
    <location>
        <position position="295"/>
    </location>
    <ligand>
        <name>S-adenosyl-L-methionine</name>
        <dbReference type="ChEBI" id="CHEBI:59789"/>
    </ligand>
</feature>
<reference evidence="7 8" key="1">
    <citation type="submission" date="2019-10" db="EMBL/GenBank/DDBJ databases">
        <title>Cognatihalovulum marinum gen. nov. sp. nov., a new member of the family Rhodobacteraceae isolated from deep seawater of the Northwest Indian Ocean.</title>
        <authorList>
            <person name="Ruan C."/>
            <person name="Wang J."/>
            <person name="Zheng X."/>
            <person name="Song L."/>
            <person name="Zhu Y."/>
            <person name="Huang Y."/>
            <person name="Lu Z."/>
            <person name="Du W."/>
            <person name="Huang L."/>
            <person name="Dai X."/>
        </authorList>
    </citation>
    <scope>NUCLEOTIDE SEQUENCE [LARGE SCALE GENOMIC DNA]</scope>
    <source>
        <strain evidence="7 8">2CG4</strain>
    </source>
</reference>
<proteinExistence type="inferred from homology"/>
<dbReference type="GO" id="GO:0003723">
    <property type="term" value="F:RNA binding"/>
    <property type="evidence" value="ECO:0007669"/>
    <property type="project" value="UniProtKB-UniRule"/>
</dbReference>
<gene>
    <name evidence="7" type="ORF">GE300_17810</name>
</gene>
<keyword evidence="8" id="KW-1185">Reference proteome</keyword>
<evidence type="ECO:0000313" key="7">
    <source>
        <dbReference type="EMBL" id="MSU91439.1"/>
    </source>
</evidence>
<sequence length="394" mass="41310">MIPAARLSAAMEILDEIVEGAPAERVLTRWGRENRFAGSKDRAAIRDHVYDALRRRRSALWRSGAAAETGRALILGLLLETDPAALELLTGAGHAPAPPDADERAAFRCLDGAPPPVAGDYPDFLHDELARSLGPALPEVAAALKDRAPVDLRVNRLKAGDDAALAALAADGIAAAPVDGVPGALRVTGNPRRLTGGRAYRDGLVELQDAASQAVALLARPGPGEAVLDLCAGGGGKTLALAAAMGGQGRLVAFDANPRRMRDLPVRAGRAGARIRVAADAEVEALAPYDLVMVDAPCSGSGAWRRDPAQKWNLRPADLDRLAAVQAQVLARARAVVRPGGRIAYATCSLLAEENEDRVAAFLARNPGCAKGTERRWLPGAPGDGFYFCEIIVP</sequence>
<dbReference type="InterPro" id="IPR023267">
    <property type="entry name" value="RCMT"/>
</dbReference>
<keyword evidence="2 5" id="KW-0808">Transferase</keyword>
<dbReference type="GO" id="GO:0008173">
    <property type="term" value="F:RNA methyltransferase activity"/>
    <property type="evidence" value="ECO:0007669"/>
    <property type="project" value="InterPro"/>
</dbReference>
<comment type="caution">
    <text evidence="5">Lacks conserved residue(s) required for the propagation of feature annotation.</text>
</comment>
<dbReference type="PRINTS" id="PR02008">
    <property type="entry name" value="RCMTFAMILY"/>
</dbReference>
<dbReference type="GO" id="GO:0001510">
    <property type="term" value="P:RNA methylation"/>
    <property type="evidence" value="ECO:0007669"/>
    <property type="project" value="InterPro"/>
</dbReference>
<dbReference type="Pfam" id="PF22458">
    <property type="entry name" value="RsmF-B_ferredox"/>
    <property type="match status" value="1"/>
</dbReference>
<feature type="binding site" evidence="5">
    <location>
        <position position="255"/>
    </location>
    <ligand>
        <name>S-adenosyl-L-methionine</name>
        <dbReference type="ChEBI" id="CHEBI:59789"/>
    </ligand>
</feature>
<dbReference type="Gene3D" id="3.40.50.150">
    <property type="entry name" value="Vaccinia Virus protein VP39"/>
    <property type="match status" value="1"/>
</dbReference>
<keyword evidence="4 5" id="KW-0694">RNA-binding</keyword>
<dbReference type="Proteomes" id="UP000474957">
    <property type="component" value="Unassembled WGS sequence"/>
</dbReference>
<feature type="domain" description="SAM-dependent MTase RsmB/NOP-type" evidence="6">
    <location>
        <begin position="140"/>
        <end position="394"/>
    </location>
</feature>
<dbReference type="Pfam" id="PF01189">
    <property type="entry name" value="Methyltr_RsmB-F"/>
    <property type="match status" value="1"/>
</dbReference>
<dbReference type="EMBL" id="WIND01000019">
    <property type="protein sequence ID" value="MSU91439.1"/>
    <property type="molecule type" value="Genomic_DNA"/>
</dbReference>
<evidence type="ECO:0000256" key="1">
    <source>
        <dbReference type="ARBA" id="ARBA00022603"/>
    </source>
</evidence>
<evidence type="ECO:0000256" key="5">
    <source>
        <dbReference type="PROSITE-ProRule" id="PRU01023"/>
    </source>
</evidence>
<organism evidence="7 8">
    <name type="scientific">Halovulum marinum</name>
    <dbReference type="NCBI Taxonomy" id="2662447"/>
    <lineage>
        <taxon>Bacteria</taxon>
        <taxon>Pseudomonadati</taxon>
        <taxon>Pseudomonadota</taxon>
        <taxon>Alphaproteobacteria</taxon>
        <taxon>Rhodobacterales</taxon>
        <taxon>Paracoccaceae</taxon>
        <taxon>Halovulum</taxon>
    </lineage>
</organism>
<dbReference type="CDD" id="cd02440">
    <property type="entry name" value="AdoMet_MTases"/>
    <property type="match status" value="1"/>
</dbReference>
<dbReference type="InterPro" id="IPR049560">
    <property type="entry name" value="MeTrfase_RsmB-F_NOP2_cat"/>
</dbReference>
<comment type="similarity">
    <text evidence="5">Belongs to the class I-like SAM-binding methyltransferase superfamily. RsmB/NOP family.</text>
</comment>
<dbReference type="InterPro" id="IPR001678">
    <property type="entry name" value="MeTrfase_RsmB-F_NOP2_dom"/>
</dbReference>
<dbReference type="SUPFAM" id="SSF53335">
    <property type="entry name" value="S-adenosyl-L-methionine-dependent methyltransferases"/>
    <property type="match status" value="1"/>
</dbReference>
<name>A0A6L5Z550_9RHOB</name>
<keyword evidence="3 5" id="KW-0949">S-adenosyl-L-methionine</keyword>
<evidence type="ECO:0000256" key="2">
    <source>
        <dbReference type="ARBA" id="ARBA00022679"/>
    </source>
</evidence>
<keyword evidence="1 5" id="KW-0489">Methyltransferase</keyword>
<evidence type="ECO:0000313" key="8">
    <source>
        <dbReference type="Proteomes" id="UP000474957"/>
    </source>
</evidence>
<dbReference type="InterPro" id="IPR029063">
    <property type="entry name" value="SAM-dependent_MTases_sf"/>
</dbReference>
<dbReference type="RefSeq" id="WP_325063306.1">
    <property type="nucleotide sequence ID" value="NZ_WIND01000019.1"/>
</dbReference>
<dbReference type="PROSITE" id="PS51686">
    <property type="entry name" value="SAM_MT_RSMB_NOP"/>
    <property type="match status" value="1"/>
</dbReference>
<comment type="caution">
    <text evidence="7">The sequence shown here is derived from an EMBL/GenBank/DDBJ whole genome shotgun (WGS) entry which is preliminary data.</text>
</comment>